<accession>A0A6P1MEP1</accession>
<evidence type="ECO:0000256" key="1">
    <source>
        <dbReference type="SAM" id="Phobius"/>
    </source>
</evidence>
<dbReference type="EMBL" id="CP047591">
    <property type="protein sequence ID" value="QHI72492.1"/>
    <property type="molecule type" value="Genomic_DNA"/>
</dbReference>
<dbReference type="KEGG" id="amic:Ami3637_08875"/>
<evidence type="ECO:0000313" key="3">
    <source>
        <dbReference type="Proteomes" id="UP000463883"/>
    </source>
</evidence>
<keyword evidence="1" id="KW-0812">Transmembrane</keyword>
<keyword evidence="1" id="KW-0472">Membrane</keyword>
<keyword evidence="3" id="KW-1185">Reference proteome</keyword>
<feature type="transmembrane region" description="Helical" evidence="1">
    <location>
        <begin position="70"/>
        <end position="91"/>
    </location>
</feature>
<name>A0A6P1MEP1_9FIRM</name>
<gene>
    <name evidence="2" type="ORF">Ami3637_08875</name>
</gene>
<sequence length="125" mass="14263">MKYRRRLDVVITIVGIFTLIFSMLARRGDAPQTFARLGININFISSLILGSILFYWTFEARAYKRSLLESIACFLLSISSFLLAICSYYTTWKFSDISLMIIIVLSIVASTIFWQSSIGIKKLQA</sequence>
<organism evidence="2 3">
    <name type="scientific">Aminipila terrae</name>
    <dbReference type="NCBI Taxonomy" id="2697030"/>
    <lineage>
        <taxon>Bacteria</taxon>
        <taxon>Bacillati</taxon>
        <taxon>Bacillota</taxon>
        <taxon>Clostridia</taxon>
        <taxon>Peptostreptococcales</taxon>
        <taxon>Anaerovoracaceae</taxon>
        <taxon>Aminipila</taxon>
    </lineage>
</organism>
<dbReference type="AlphaFoldDB" id="A0A6P1MEP1"/>
<dbReference type="Proteomes" id="UP000463883">
    <property type="component" value="Chromosome"/>
</dbReference>
<keyword evidence="1" id="KW-1133">Transmembrane helix</keyword>
<proteinExistence type="predicted"/>
<feature type="transmembrane region" description="Helical" evidence="1">
    <location>
        <begin position="37"/>
        <end position="58"/>
    </location>
</feature>
<feature type="transmembrane region" description="Helical" evidence="1">
    <location>
        <begin position="97"/>
        <end position="114"/>
    </location>
</feature>
<protein>
    <submittedName>
        <fullName evidence="2">Uncharacterized protein</fullName>
    </submittedName>
</protein>
<reference evidence="2 3" key="1">
    <citation type="submission" date="2020-01" db="EMBL/GenBank/DDBJ databases">
        <title>Genomic analysis of Aminipila sp. CBA3637.</title>
        <authorList>
            <person name="Kim Y.B."/>
            <person name="Roh S.W."/>
        </authorList>
    </citation>
    <scope>NUCLEOTIDE SEQUENCE [LARGE SCALE GENOMIC DNA]</scope>
    <source>
        <strain evidence="2 3">CBA3637</strain>
    </source>
</reference>
<feature type="transmembrane region" description="Helical" evidence="1">
    <location>
        <begin position="7"/>
        <end position="25"/>
    </location>
</feature>
<dbReference type="RefSeq" id="WP_162362260.1">
    <property type="nucleotide sequence ID" value="NZ_CP047591.1"/>
</dbReference>
<evidence type="ECO:0000313" key="2">
    <source>
        <dbReference type="EMBL" id="QHI72492.1"/>
    </source>
</evidence>